<proteinExistence type="predicted"/>
<protein>
    <submittedName>
        <fullName evidence="1">Putative regulator</fullName>
    </submittedName>
</protein>
<dbReference type="Proteomes" id="UP000029380">
    <property type="component" value="Unassembled WGS sequence"/>
</dbReference>
<dbReference type="AlphaFoldDB" id="A0A091C765"/>
<dbReference type="Pfam" id="PF06115">
    <property type="entry name" value="DUF956"/>
    <property type="match status" value="1"/>
</dbReference>
<reference evidence="1 2" key="1">
    <citation type="submission" date="2014-08" db="EMBL/GenBank/DDBJ databases">
        <title>Genome sequence of Tetragenococcus muriaticus.</title>
        <authorList>
            <person name="Chuea-nongthon C."/>
            <person name="Rodtong S."/>
            <person name="Yongsawatdigul J."/>
            <person name="Steele J.L."/>
            <person name="Liu X.-y."/>
            <person name="Speers J."/>
            <person name="Glasner J.D."/>
            <person name="Neeno-Eckwall E.C."/>
        </authorList>
    </citation>
    <scope>NUCLEOTIDE SEQUENCE [LARGE SCALE GENOMIC DNA]</scope>
    <source>
        <strain evidence="1 2">PMC-11-5</strain>
    </source>
</reference>
<accession>A0A091C765</accession>
<evidence type="ECO:0000313" key="1">
    <source>
        <dbReference type="EMBL" id="KFN92759.1"/>
    </source>
</evidence>
<name>A0A091C765_9ENTE</name>
<dbReference type="InterPro" id="IPR010360">
    <property type="entry name" value="DUF956"/>
</dbReference>
<sequence length="41" mass="4892">MSFITKKTAQDYIQIPWKEVDYVVANVLFKGKWIPRYAIET</sequence>
<dbReference type="PATRIC" id="fig|1302649.3.peg.779"/>
<organism evidence="1 2">
    <name type="scientific">Tetragenococcus muriaticus PMC-11-5</name>
    <dbReference type="NCBI Taxonomy" id="1302649"/>
    <lineage>
        <taxon>Bacteria</taxon>
        <taxon>Bacillati</taxon>
        <taxon>Bacillota</taxon>
        <taxon>Bacilli</taxon>
        <taxon>Lactobacillales</taxon>
        <taxon>Enterococcaceae</taxon>
        <taxon>Tetragenococcus</taxon>
    </lineage>
</organism>
<gene>
    <name evidence="1" type="ORF">TMUPMC115_0775</name>
</gene>
<evidence type="ECO:0000313" key="2">
    <source>
        <dbReference type="Proteomes" id="UP000029380"/>
    </source>
</evidence>
<comment type="caution">
    <text evidence="1">The sequence shown here is derived from an EMBL/GenBank/DDBJ whole genome shotgun (WGS) entry which is preliminary data.</text>
</comment>
<dbReference type="EMBL" id="JPVU01000084">
    <property type="protein sequence ID" value="KFN92759.1"/>
    <property type="molecule type" value="Genomic_DNA"/>
</dbReference>